<feature type="region of interest" description="Disordered" evidence="1">
    <location>
        <begin position="97"/>
        <end position="170"/>
    </location>
</feature>
<evidence type="ECO:0000313" key="3">
    <source>
        <dbReference type="Proteomes" id="UP001286456"/>
    </source>
</evidence>
<reference evidence="2" key="1">
    <citation type="journal article" date="2023" name="Mol. Phylogenet. Evol.">
        <title>Genome-scale phylogeny and comparative genomics of the fungal order Sordariales.</title>
        <authorList>
            <person name="Hensen N."/>
            <person name="Bonometti L."/>
            <person name="Westerberg I."/>
            <person name="Brannstrom I.O."/>
            <person name="Guillou S."/>
            <person name="Cros-Aarteil S."/>
            <person name="Calhoun S."/>
            <person name="Haridas S."/>
            <person name="Kuo A."/>
            <person name="Mondo S."/>
            <person name="Pangilinan J."/>
            <person name="Riley R."/>
            <person name="LaButti K."/>
            <person name="Andreopoulos B."/>
            <person name="Lipzen A."/>
            <person name="Chen C."/>
            <person name="Yan M."/>
            <person name="Daum C."/>
            <person name="Ng V."/>
            <person name="Clum A."/>
            <person name="Steindorff A."/>
            <person name="Ohm R.A."/>
            <person name="Martin F."/>
            <person name="Silar P."/>
            <person name="Natvig D.O."/>
            <person name="Lalanne C."/>
            <person name="Gautier V."/>
            <person name="Ament-Velasquez S.L."/>
            <person name="Kruys A."/>
            <person name="Hutchinson M.I."/>
            <person name="Powell A.J."/>
            <person name="Barry K."/>
            <person name="Miller A.N."/>
            <person name="Grigoriev I.V."/>
            <person name="Debuchy R."/>
            <person name="Gladieux P."/>
            <person name="Hiltunen Thoren M."/>
            <person name="Johannesson H."/>
        </authorList>
    </citation>
    <scope>NUCLEOTIDE SEQUENCE</scope>
    <source>
        <strain evidence="2">SMH4131-1</strain>
    </source>
</reference>
<feature type="compositionally biased region" description="Basic and acidic residues" evidence="1">
    <location>
        <begin position="220"/>
        <end position="235"/>
    </location>
</feature>
<organism evidence="2 3">
    <name type="scientific">Cercophora scortea</name>
    <dbReference type="NCBI Taxonomy" id="314031"/>
    <lineage>
        <taxon>Eukaryota</taxon>
        <taxon>Fungi</taxon>
        <taxon>Dikarya</taxon>
        <taxon>Ascomycota</taxon>
        <taxon>Pezizomycotina</taxon>
        <taxon>Sordariomycetes</taxon>
        <taxon>Sordariomycetidae</taxon>
        <taxon>Sordariales</taxon>
        <taxon>Lasiosphaeriaceae</taxon>
        <taxon>Cercophora</taxon>
    </lineage>
</organism>
<feature type="compositionally biased region" description="Low complexity" evidence="1">
    <location>
        <begin position="97"/>
        <end position="110"/>
    </location>
</feature>
<evidence type="ECO:0000313" key="2">
    <source>
        <dbReference type="EMBL" id="KAK3335195.1"/>
    </source>
</evidence>
<name>A0AAE0MK78_9PEZI</name>
<evidence type="ECO:0000256" key="1">
    <source>
        <dbReference type="SAM" id="MobiDB-lite"/>
    </source>
</evidence>
<feature type="region of interest" description="Disordered" evidence="1">
    <location>
        <begin position="1"/>
        <end position="68"/>
    </location>
</feature>
<protein>
    <submittedName>
        <fullName evidence="2">Uncharacterized protein</fullName>
    </submittedName>
</protein>
<feature type="compositionally biased region" description="Basic and acidic residues" evidence="1">
    <location>
        <begin position="26"/>
        <end position="38"/>
    </location>
</feature>
<gene>
    <name evidence="2" type="ORF">B0T19DRAFT_2526</name>
</gene>
<dbReference type="AlphaFoldDB" id="A0AAE0MK78"/>
<comment type="caution">
    <text evidence="2">The sequence shown here is derived from an EMBL/GenBank/DDBJ whole genome shotgun (WGS) entry which is preliminary data.</text>
</comment>
<sequence length="248" mass="27664">MSRSRSKSRSRSWGEDRAGKRPRQRQTHEPSAARDQRRWGFQSSSKDAGRSTASMAKAEHPSQWVASGRGGCDRVAIAKCRARWSGMVWGWVGKARPGQARAGQGRPGQAREGGLSWRQPQKQKKRASERRPTVRPTDPGRWDDQDKQGKIPMTQMRQPGQRRVTGAAGRRRLLQTGELDMDMGQAMPWADEMVGVGWDGEWGVRTHYPAASFLCGGDSRAGEVRQCRGPRRDATKTSGPSKRRPASF</sequence>
<feature type="region of interest" description="Disordered" evidence="1">
    <location>
        <begin position="219"/>
        <end position="248"/>
    </location>
</feature>
<accession>A0AAE0MK78</accession>
<keyword evidence="3" id="KW-1185">Reference proteome</keyword>
<proteinExistence type="predicted"/>
<feature type="compositionally biased region" description="Polar residues" evidence="1">
    <location>
        <begin position="41"/>
        <end position="54"/>
    </location>
</feature>
<dbReference type="Proteomes" id="UP001286456">
    <property type="component" value="Unassembled WGS sequence"/>
</dbReference>
<dbReference type="EMBL" id="JAUEPO010000001">
    <property type="protein sequence ID" value="KAK3335195.1"/>
    <property type="molecule type" value="Genomic_DNA"/>
</dbReference>
<feature type="compositionally biased region" description="Basic residues" evidence="1">
    <location>
        <begin position="1"/>
        <end position="10"/>
    </location>
</feature>
<reference evidence="2" key="2">
    <citation type="submission" date="2023-06" db="EMBL/GenBank/DDBJ databases">
        <authorList>
            <consortium name="Lawrence Berkeley National Laboratory"/>
            <person name="Haridas S."/>
            <person name="Hensen N."/>
            <person name="Bonometti L."/>
            <person name="Westerberg I."/>
            <person name="Brannstrom I.O."/>
            <person name="Guillou S."/>
            <person name="Cros-Aarteil S."/>
            <person name="Calhoun S."/>
            <person name="Kuo A."/>
            <person name="Mondo S."/>
            <person name="Pangilinan J."/>
            <person name="Riley R."/>
            <person name="Labutti K."/>
            <person name="Andreopoulos B."/>
            <person name="Lipzen A."/>
            <person name="Chen C."/>
            <person name="Yanf M."/>
            <person name="Daum C."/>
            <person name="Ng V."/>
            <person name="Clum A."/>
            <person name="Steindorff A."/>
            <person name="Ohm R."/>
            <person name="Martin F."/>
            <person name="Silar P."/>
            <person name="Natvig D."/>
            <person name="Lalanne C."/>
            <person name="Gautier V."/>
            <person name="Ament-Velasquez S.L."/>
            <person name="Kruys A."/>
            <person name="Hutchinson M.I."/>
            <person name="Powell A.J."/>
            <person name="Barry K."/>
            <person name="Miller A.N."/>
            <person name="Grigoriev I.V."/>
            <person name="Debuchy R."/>
            <person name="Gladieux P."/>
            <person name="Thoren M.H."/>
            <person name="Johannesson H."/>
        </authorList>
    </citation>
    <scope>NUCLEOTIDE SEQUENCE</scope>
    <source>
        <strain evidence="2">SMH4131-1</strain>
    </source>
</reference>
<feature type="compositionally biased region" description="Basic and acidic residues" evidence="1">
    <location>
        <begin position="138"/>
        <end position="149"/>
    </location>
</feature>